<dbReference type="GeneID" id="98146911"/>
<comment type="caution">
    <text evidence="1">The sequence shown here is derived from an EMBL/GenBank/DDBJ whole genome shotgun (WGS) entry which is preliminary data.</text>
</comment>
<reference evidence="1 2" key="1">
    <citation type="submission" date="2024-07" db="EMBL/GenBank/DDBJ databases">
        <title>Section-level genome sequencing and comparative genomics of Aspergillus sections Usti and Cavernicolus.</title>
        <authorList>
            <consortium name="Lawrence Berkeley National Laboratory"/>
            <person name="Nybo J.L."/>
            <person name="Vesth T.C."/>
            <person name="Theobald S."/>
            <person name="Frisvad J.C."/>
            <person name="Larsen T.O."/>
            <person name="Kjaerboelling I."/>
            <person name="Rothschild-Mancinelli K."/>
            <person name="Lyhne E.K."/>
            <person name="Kogle M.E."/>
            <person name="Barry K."/>
            <person name="Clum A."/>
            <person name="Na H."/>
            <person name="Ledsgaard L."/>
            <person name="Lin J."/>
            <person name="Lipzen A."/>
            <person name="Kuo A."/>
            <person name="Riley R."/>
            <person name="Mondo S."/>
            <person name="Labutti K."/>
            <person name="Haridas S."/>
            <person name="Pangalinan J."/>
            <person name="Salamov A.A."/>
            <person name="Simmons B.A."/>
            <person name="Magnuson J.K."/>
            <person name="Chen J."/>
            <person name="Drula E."/>
            <person name="Henrissat B."/>
            <person name="Wiebenga A."/>
            <person name="Lubbers R.J."/>
            <person name="Gomes A.C."/>
            <person name="Macurrencykelacurrency M.R."/>
            <person name="Stajich J."/>
            <person name="Grigoriev I.V."/>
            <person name="Mortensen U.H."/>
            <person name="De Vries R.P."/>
            <person name="Baker S.E."/>
            <person name="Andersen M.R."/>
        </authorList>
    </citation>
    <scope>NUCLEOTIDE SEQUENCE [LARGE SCALE GENOMIC DNA]</scope>
    <source>
        <strain evidence="1 2">CBS 449.75</strain>
    </source>
</reference>
<proteinExistence type="predicted"/>
<keyword evidence="2" id="KW-1185">Reference proteome</keyword>
<gene>
    <name evidence="1" type="ORF">BJX67DRAFT_376235</name>
</gene>
<evidence type="ECO:0000313" key="1">
    <source>
        <dbReference type="EMBL" id="KAL2872413.1"/>
    </source>
</evidence>
<sequence length="190" mass="21836">MFRFQSDIITDYLRLWALDRLVRERSLCQAGCQSSNTGNCEDRKCRGNWWEYGIRLAQDNGDISTTIPDPPKLVDGINPDFPSWRNLMEQKFTDNADHFDNATIRLGYLVGCTSGEAQDQLVARMQSKALEQITDVGEALDYLGFLCLDPELDGIDPGNIRLPHPERHEFWKHFRDFVFRAVQAELPPTE</sequence>
<accession>A0ABR4M739</accession>
<evidence type="ECO:0000313" key="2">
    <source>
        <dbReference type="Proteomes" id="UP001610432"/>
    </source>
</evidence>
<dbReference type="RefSeq" id="XP_070891392.1">
    <property type="nucleotide sequence ID" value="XM_071031839.1"/>
</dbReference>
<dbReference type="Proteomes" id="UP001610432">
    <property type="component" value="Unassembled WGS sequence"/>
</dbReference>
<protein>
    <submittedName>
        <fullName evidence="1">Uncharacterized protein</fullName>
    </submittedName>
</protein>
<name>A0ABR4M739_9EURO</name>
<organism evidence="1 2">
    <name type="scientific">Aspergillus lucknowensis</name>
    <dbReference type="NCBI Taxonomy" id="176173"/>
    <lineage>
        <taxon>Eukaryota</taxon>
        <taxon>Fungi</taxon>
        <taxon>Dikarya</taxon>
        <taxon>Ascomycota</taxon>
        <taxon>Pezizomycotina</taxon>
        <taxon>Eurotiomycetes</taxon>
        <taxon>Eurotiomycetidae</taxon>
        <taxon>Eurotiales</taxon>
        <taxon>Aspergillaceae</taxon>
        <taxon>Aspergillus</taxon>
        <taxon>Aspergillus subgen. Nidulantes</taxon>
    </lineage>
</organism>
<dbReference type="EMBL" id="JBFXLQ010000001">
    <property type="protein sequence ID" value="KAL2872413.1"/>
    <property type="molecule type" value="Genomic_DNA"/>
</dbReference>